<feature type="compositionally biased region" description="Basic residues" evidence="1">
    <location>
        <begin position="14"/>
        <end position="24"/>
    </location>
</feature>
<name>A0A4C1WAU8_EUMVA</name>
<dbReference type="AlphaFoldDB" id="A0A4C1WAU8"/>
<reference evidence="2 3" key="1">
    <citation type="journal article" date="2019" name="Commun. Biol.">
        <title>The bagworm genome reveals a unique fibroin gene that provides high tensile strength.</title>
        <authorList>
            <person name="Kono N."/>
            <person name="Nakamura H."/>
            <person name="Ohtoshi R."/>
            <person name="Tomita M."/>
            <person name="Numata K."/>
            <person name="Arakawa K."/>
        </authorList>
    </citation>
    <scope>NUCLEOTIDE SEQUENCE [LARGE SCALE GENOMIC DNA]</scope>
</reference>
<evidence type="ECO:0000313" key="2">
    <source>
        <dbReference type="EMBL" id="GBP48171.1"/>
    </source>
</evidence>
<feature type="region of interest" description="Disordered" evidence="1">
    <location>
        <begin position="1"/>
        <end position="24"/>
    </location>
</feature>
<evidence type="ECO:0000313" key="3">
    <source>
        <dbReference type="Proteomes" id="UP000299102"/>
    </source>
</evidence>
<comment type="caution">
    <text evidence="2">The sequence shown here is derived from an EMBL/GenBank/DDBJ whole genome shotgun (WGS) entry which is preliminary data.</text>
</comment>
<gene>
    <name evidence="2" type="ORF">EVAR_27557_1</name>
</gene>
<evidence type="ECO:0000256" key="1">
    <source>
        <dbReference type="SAM" id="MobiDB-lite"/>
    </source>
</evidence>
<proteinExistence type="predicted"/>
<keyword evidence="3" id="KW-1185">Reference proteome</keyword>
<protein>
    <submittedName>
        <fullName evidence="2">Uncharacterized protein</fullName>
    </submittedName>
</protein>
<sequence>MIVQLPHSWLRGSGRARRRGRGRRAPNVIKVTEAVNTAHVFTHGHKLRRNTFVCRRGPSSRRELDPPERPLALAIRAQRRGTVRAGMNGNISAGPGGARVAGDRKTSNKYYSFAHRVRAGRPRAEFDLNIKGFVCRPGFTIPCPGRARANGLRFHAVTAYVLSARRAGPADGLGCIVGA</sequence>
<dbReference type="Proteomes" id="UP000299102">
    <property type="component" value="Unassembled WGS sequence"/>
</dbReference>
<dbReference type="EMBL" id="BGZK01000518">
    <property type="protein sequence ID" value="GBP48171.1"/>
    <property type="molecule type" value="Genomic_DNA"/>
</dbReference>
<organism evidence="2 3">
    <name type="scientific">Eumeta variegata</name>
    <name type="common">Bagworm moth</name>
    <name type="synonym">Eumeta japonica</name>
    <dbReference type="NCBI Taxonomy" id="151549"/>
    <lineage>
        <taxon>Eukaryota</taxon>
        <taxon>Metazoa</taxon>
        <taxon>Ecdysozoa</taxon>
        <taxon>Arthropoda</taxon>
        <taxon>Hexapoda</taxon>
        <taxon>Insecta</taxon>
        <taxon>Pterygota</taxon>
        <taxon>Neoptera</taxon>
        <taxon>Endopterygota</taxon>
        <taxon>Lepidoptera</taxon>
        <taxon>Glossata</taxon>
        <taxon>Ditrysia</taxon>
        <taxon>Tineoidea</taxon>
        <taxon>Psychidae</taxon>
        <taxon>Oiketicinae</taxon>
        <taxon>Eumeta</taxon>
    </lineage>
</organism>
<accession>A0A4C1WAU8</accession>